<dbReference type="KEGG" id="cee:CENDO_00090"/>
<organism evidence="1 2">
    <name type="scientific">Corynebacterium endometrii</name>
    <dbReference type="NCBI Taxonomy" id="2488819"/>
    <lineage>
        <taxon>Bacteria</taxon>
        <taxon>Bacillati</taxon>
        <taxon>Actinomycetota</taxon>
        <taxon>Actinomycetes</taxon>
        <taxon>Mycobacteriales</taxon>
        <taxon>Corynebacteriaceae</taxon>
        <taxon>Corynebacterium</taxon>
    </lineage>
</organism>
<accession>A0A4P7QD98</accession>
<keyword evidence="2" id="KW-1185">Reference proteome</keyword>
<evidence type="ECO:0008006" key="3">
    <source>
        <dbReference type="Google" id="ProtNLM"/>
    </source>
</evidence>
<reference evidence="1 2" key="1">
    <citation type="submission" date="2019-04" db="EMBL/GenBank/DDBJ databases">
        <title>Corynebacterium endometrii sp. nov., isolated from the uterus of a cow with endometritis.</title>
        <authorList>
            <person name="Ballas P."/>
            <person name="Ruckert C."/>
            <person name="Wagener K."/>
            <person name="Drillich M."/>
            <person name="Kaempfer P."/>
            <person name="Busse H.-J."/>
            <person name="Ehling-Schulz M."/>
        </authorList>
    </citation>
    <scope>NUCLEOTIDE SEQUENCE [LARGE SCALE GENOMIC DNA]</scope>
    <source>
        <strain evidence="1 2">LMM-1653</strain>
    </source>
</reference>
<name>A0A4P7QD98_9CORY</name>
<evidence type="ECO:0000313" key="1">
    <source>
        <dbReference type="EMBL" id="QCB27329.1"/>
    </source>
</evidence>
<sequence>MSSLSSVALRLIPAAFIINSGAGKLGMDAEASAGLQQFAATGIPLLKKLPSEKFAKYIGGSELAVGGALLAPFVPNRLAGAALTAFGSGLLTLYFNNDGNTLDDGIRPSQDGLVLAKDSWLVAIGLGLLLSDKDK</sequence>
<protein>
    <recommendedName>
        <fullName evidence="3">DoxX</fullName>
    </recommendedName>
</protein>
<gene>
    <name evidence="1" type="ORF">CENDO_00090</name>
</gene>
<dbReference type="AlphaFoldDB" id="A0A4P7QD98"/>
<proteinExistence type="predicted"/>
<dbReference type="Proteomes" id="UP000296352">
    <property type="component" value="Chromosome"/>
</dbReference>
<dbReference type="RefSeq" id="WP_136140223.1">
    <property type="nucleotide sequence ID" value="NZ_CP039247.1"/>
</dbReference>
<dbReference type="EMBL" id="CP039247">
    <property type="protein sequence ID" value="QCB27329.1"/>
    <property type="molecule type" value="Genomic_DNA"/>
</dbReference>
<evidence type="ECO:0000313" key="2">
    <source>
        <dbReference type="Proteomes" id="UP000296352"/>
    </source>
</evidence>
<dbReference type="OrthoDB" id="3267263at2"/>